<proteinExistence type="predicted"/>
<evidence type="ECO:0000313" key="2">
    <source>
        <dbReference type="EMBL" id="JAH72562.1"/>
    </source>
</evidence>
<accession>A0A0E9V3F3</accession>
<name>A0A0E9V3F3_ANGAN</name>
<sequence length="47" mass="5291">MISVNFDIAFTFDFTAVNHPFSSGDRDASHNCRESDCSSSFHNNTFN</sequence>
<evidence type="ECO:0000256" key="1">
    <source>
        <dbReference type="SAM" id="MobiDB-lite"/>
    </source>
</evidence>
<feature type="region of interest" description="Disordered" evidence="1">
    <location>
        <begin position="23"/>
        <end position="47"/>
    </location>
</feature>
<reference evidence="2" key="2">
    <citation type="journal article" date="2015" name="Fish Shellfish Immunol.">
        <title>Early steps in the European eel (Anguilla anguilla)-Vibrio vulnificus interaction in the gills: Role of the RtxA13 toxin.</title>
        <authorList>
            <person name="Callol A."/>
            <person name="Pajuelo D."/>
            <person name="Ebbesson L."/>
            <person name="Teles M."/>
            <person name="MacKenzie S."/>
            <person name="Amaro C."/>
        </authorList>
    </citation>
    <scope>NUCLEOTIDE SEQUENCE</scope>
</reference>
<feature type="compositionally biased region" description="Basic and acidic residues" evidence="1">
    <location>
        <begin position="24"/>
        <end position="36"/>
    </location>
</feature>
<feature type="compositionally biased region" description="Polar residues" evidence="1">
    <location>
        <begin position="37"/>
        <end position="47"/>
    </location>
</feature>
<protein>
    <submittedName>
        <fullName evidence="2">Uncharacterized protein</fullName>
    </submittedName>
</protein>
<organism evidence="2">
    <name type="scientific">Anguilla anguilla</name>
    <name type="common">European freshwater eel</name>
    <name type="synonym">Muraena anguilla</name>
    <dbReference type="NCBI Taxonomy" id="7936"/>
    <lineage>
        <taxon>Eukaryota</taxon>
        <taxon>Metazoa</taxon>
        <taxon>Chordata</taxon>
        <taxon>Craniata</taxon>
        <taxon>Vertebrata</taxon>
        <taxon>Euteleostomi</taxon>
        <taxon>Actinopterygii</taxon>
        <taxon>Neopterygii</taxon>
        <taxon>Teleostei</taxon>
        <taxon>Anguilliformes</taxon>
        <taxon>Anguillidae</taxon>
        <taxon>Anguilla</taxon>
    </lineage>
</organism>
<dbReference type="EMBL" id="GBXM01036015">
    <property type="protein sequence ID" value="JAH72562.1"/>
    <property type="molecule type" value="Transcribed_RNA"/>
</dbReference>
<dbReference type="AlphaFoldDB" id="A0A0E9V3F3"/>
<reference evidence="2" key="1">
    <citation type="submission" date="2014-11" db="EMBL/GenBank/DDBJ databases">
        <authorList>
            <person name="Amaro Gonzalez C."/>
        </authorList>
    </citation>
    <scope>NUCLEOTIDE SEQUENCE</scope>
</reference>